<accession>A0ABD0LXD1</accession>
<reference evidence="2 3" key="1">
    <citation type="journal article" date="2023" name="Sci. Data">
        <title>Genome assembly of the Korean intertidal mud-creeper Batillaria attramentaria.</title>
        <authorList>
            <person name="Patra A.K."/>
            <person name="Ho P.T."/>
            <person name="Jun S."/>
            <person name="Lee S.J."/>
            <person name="Kim Y."/>
            <person name="Won Y.J."/>
        </authorList>
    </citation>
    <scope>NUCLEOTIDE SEQUENCE [LARGE SCALE GENOMIC DNA]</scope>
    <source>
        <strain evidence="2">Wonlab-2016</strain>
    </source>
</reference>
<protein>
    <submittedName>
        <fullName evidence="2">Uncharacterized protein</fullName>
    </submittedName>
</protein>
<sequence>MTTAELVFKSSLSSTSGQSTVKLEPCWLQRDMWSPPDTTDTCSMDSDRITQSATPTSSTTNDVKLPKNAVELIATAIEKCDTPYPTVTQMATYIHDNVSTYHDQDLTILVKMVHHHLSRDTNNYFLPVMMSGQTSHNPASCRWALNRQAVVVSVDGSLMRRRFHPYPYRQYTGSPYTPATASPSVLISPSGSKTASSSPLPMPTFPTATYGPSYVSGMPGTMVAAGSKVVSGPMPRFSSMTGRMYGSPVSGTNIKSPSGVTYLSMY</sequence>
<proteinExistence type="predicted"/>
<evidence type="ECO:0000313" key="2">
    <source>
        <dbReference type="EMBL" id="KAK7504305.1"/>
    </source>
</evidence>
<dbReference type="AlphaFoldDB" id="A0ABD0LXD1"/>
<organism evidence="2 3">
    <name type="scientific">Batillaria attramentaria</name>
    <dbReference type="NCBI Taxonomy" id="370345"/>
    <lineage>
        <taxon>Eukaryota</taxon>
        <taxon>Metazoa</taxon>
        <taxon>Spiralia</taxon>
        <taxon>Lophotrochozoa</taxon>
        <taxon>Mollusca</taxon>
        <taxon>Gastropoda</taxon>
        <taxon>Caenogastropoda</taxon>
        <taxon>Sorbeoconcha</taxon>
        <taxon>Cerithioidea</taxon>
        <taxon>Batillariidae</taxon>
        <taxon>Batillaria</taxon>
    </lineage>
</organism>
<dbReference type="Proteomes" id="UP001519460">
    <property type="component" value="Unassembled WGS sequence"/>
</dbReference>
<gene>
    <name evidence="2" type="ORF">BaRGS_00004609</name>
</gene>
<keyword evidence="3" id="KW-1185">Reference proteome</keyword>
<name>A0ABD0LXD1_9CAEN</name>
<evidence type="ECO:0000256" key="1">
    <source>
        <dbReference type="SAM" id="MobiDB-lite"/>
    </source>
</evidence>
<comment type="caution">
    <text evidence="2">The sequence shown here is derived from an EMBL/GenBank/DDBJ whole genome shotgun (WGS) entry which is preliminary data.</text>
</comment>
<evidence type="ECO:0000313" key="3">
    <source>
        <dbReference type="Proteomes" id="UP001519460"/>
    </source>
</evidence>
<dbReference type="EMBL" id="JACVVK020000016">
    <property type="protein sequence ID" value="KAK7504305.1"/>
    <property type="molecule type" value="Genomic_DNA"/>
</dbReference>
<feature type="region of interest" description="Disordered" evidence="1">
    <location>
        <begin position="37"/>
        <end position="62"/>
    </location>
</feature>